<keyword evidence="2" id="KW-1185">Reference proteome</keyword>
<dbReference type="GeneID" id="26629990"/>
<evidence type="ECO:0000313" key="2">
    <source>
        <dbReference type="Proteomes" id="UP000203373"/>
    </source>
</evidence>
<dbReference type="KEGG" id="vg:26629990"/>
<dbReference type="Proteomes" id="UP000203373">
    <property type="component" value="Segment"/>
</dbReference>
<evidence type="ECO:0000313" key="1">
    <source>
        <dbReference type="EMBL" id="AKU42928.1"/>
    </source>
</evidence>
<proteinExistence type="predicted"/>
<name>A0A0K1LKY8_9CAUD</name>
<accession>A0A0K1LKY8</accession>
<dbReference type="EMBL" id="KT176190">
    <property type="protein sequence ID" value="AKU42928.1"/>
    <property type="molecule type" value="Genomic_DNA"/>
</dbReference>
<gene>
    <name evidence="1" type="ORF">QL01_271</name>
</gene>
<sequence>MTSITYVKAINRKIEEYKFENGKVFHKLTNIKTGNVQKDWTEVTTPTVINLYGSIEKYWEFLVGWAKQHPKHSVA</sequence>
<organism evidence="1 2">
    <name type="scientific">Escherichia phage QL01</name>
    <dbReference type="NCBI Taxonomy" id="1673871"/>
    <lineage>
        <taxon>Viruses</taxon>
        <taxon>Duplodnaviria</taxon>
        <taxon>Heunggongvirae</taxon>
        <taxon>Uroviricota</taxon>
        <taxon>Caudoviricetes</taxon>
        <taxon>Pantevenvirales</taxon>
        <taxon>Straboviridae</taxon>
        <taxon>Tevenvirinae</taxon>
        <taxon>Dhakavirus</taxon>
        <taxon>Dhakavirus ql01</taxon>
    </lineage>
</organism>
<dbReference type="RefSeq" id="YP_009203002.1">
    <property type="nucleotide sequence ID" value="NC_028847.1"/>
</dbReference>
<reference evidence="2" key="1">
    <citation type="submission" date="2015-06" db="EMBL/GenBank/DDBJ databases">
        <title>Isolation and characterization of a T4-like phage QL01 with wide host range against APEC.</title>
        <authorList>
            <person name="Xu J."/>
            <person name="Chen M."/>
            <person name="Zhang W."/>
        </authorList>
    </citation>
    <scope>NUCLEOTIDE SEQUENCE [LARGE SCALE GENOMIC DNA]</scope>
</reference>
<protein>
    <submittedName>
        <fullName evidence="1">Uncharacterized protein</fullName>
    </submittedName>
</protein>